<keyword evidence="2 7" id="KW-0812">Transmembrane</keyword>
<keyword evidence="6 7" id="KW-0472">Membrane</keyword>
<evidence type="ECO:0000259" key="8">
    <source>
        <dbReference type="PROSITE" id="PS50893"/>
    </source>
</evidence>
<dbReference type="InterPro" id="IPR003593">
    <property type="entry name" value="AAA+_ATPase"/>
</dbReference>
<sequence length="562" mass="62902">MNRTIYWLTNFFWDMMNYIICASLCFLIFLAFNEKAFVSATNGPCLALLLLLYGWAMIPFMYPFSYVFKESSMAYVLLGCLNIFLGIISTVSTYILELFPEEPELTEISVKLKKAFLILPHYCLGRGLMDMSVQHLRKDLLENLGSTYDYNPFEMEIVGKNFVALFVQGSVFFFLVIMIEHNFFIRWKATAKPKDLPEMDNDVLAEEEAVTSGSRPNDVLATKSLTKLFKKSRAVNGLNFGVPAGQCFGLLGVNGAGKTTTFRMLTGIMNASGGDAFMMGHSITKEPIKVQQYLGYCPQFDAIDPLLTVMEHLEYYAKLRGVPRTHASAVAQKKVRKMGLTRYKNKRAGDLSGGNKRKLQAAIALIGNPPIIFMDEPTTGMDPKARRFLWESIMKITKEGHAVVLTSHSMEECEVLCNRLAIMVNGTFRCLGTPQHLKSKYGEGYHVTIRLTRDTTSEIACVISAMETEFQTSATLLESSLLMAQYHISVAVPVADIFSSLENIRTGCQVEDYSVTQTSLDHVFIRFAKQQTDGLATVDSTSSDDQLMTPPSRSNSRVNLII</sequence>
<dbReference type="SMART" id="SM00382">
    <property type="entry name" value="AAA"/>
    <property type="match status" value="1"/>
</dbReference>
<organism evidence="9 10">
    <name type="scientific">Bugula neritina</name>
    <name type="common">Brown bryozoan</name>
    <name type="synonym">Sertularia neritina</name>
    <dbReference type="NCBI Taxonomy" id="10212"/>
    <lineage>
        <taxon>Eukaryota</taxon>
        <taxon>Metazoa</taxon>
        <taxon>Spiralia</taxon>
        <taxon>Lophotrochozoa</taxon>
        <taxon>Bryozoa</taxon>
        <taxon>Gymnolaemata</taxon>
        <taxon>Cheilostomatida</taxon>
        <taxon>Flustrina</taxon>
        <taxon>Buguloidea</taxon>
        <taxon>Bugulidae</taxon>
        <taxon>Bugula</taxon>
    </lineage>
</organism>
<reference evidence="9" key="1">
    <citation type="submission" date="2020-06" db="EMBL/GenBank/DDBJ databases">
        <title>Draft genome of Bugula neritina, a colonial animal packing powerful symbionts and potential medicines.</title>
        <authorList>
            <person name="Rayko M."/>
        </authorList>
    </citation>
    <scope>NUCLEOTIDE SEQUENCE [LARGE SCALE GENOMIC DNA]</scope>
    <source>
        <strain evidence="9">Kwan_BN1</strain>
    </source>
</reference>
<dbReference type="GO" id="GO:0016020">
    <property type="term" value="C:membrane"/>
    <property type="evidence" value="ECO:0007669"/>
    <property type="project" value="UniProtKB-SubCell"/>
</dbReference>
<dbReference type="GO" id="GO:0005319">
    <property type="term" value="F:lipid transporter activity"/>
    <property type="evidence" value="ECO:0007669"/>
    <property type="project" value="TreeGrafter"/>
</dbReference>
<keyword evidence="5 7" id="KW-1133">Transmembrane helix</keyword>
<name>A0A7J7JKS4_BUGNE</name>
<feature type="transmembrane region" description="Helical" evidence="7">
    <location>
        <begin position="162"/>
        <end position="184"/>
    </location>
</feature>
<dbReference type="Proteomes" id="UP000593567">
    <property type="component" value="Unassembled WGS sequence"/>
</dbReference>
<dbReference type="PROSITE" id="PS50893">
    <property type="entry name" value="ABC_TRANSPORTER_2"/>
    <property type="match status" value="1"/>
</dbReference>
<proteinExistence type="predicted"/>
<dbReference type="Pfam" id="PF12698">
    <property type="entry name" value="ABC2_membrane_3"/>
    <property type="match status" value="1"/>
</dbReference>
<evidence type="ECO:0000256" key="7">
    <source>
        <dbReference type="SAM" id="Phobius"/>
    </source>
</evidence>
<dbReference type="CDD" id="cd03263">
    <property type="entry name" value="ABC_subfamily_A"/>
    <property type="match status" value="1"/>
</dbReference>
<comment type="caution">
    <text evidence="9">The sequence shown here is derived from an EMBL/GenBank/DDBJ whole genome shotgun (WGS) entry which is preliminary data.</text>
</comment>
<feature type="transmembrane region" description="Helical" evidence="7">
    <location>
        <begin position="74"/>
        <end position="96"/>
    </location>
</feature>
<feature type="transmembrane region" description="Helical" evidence="7">
    <location>
        <begin position="12"/>
        <end position="32"/>
    </location>
</feature>
<dbReference type="GO" id="GO:0140359">
    <property type="term" value="F:ABC-type transporter activity"/>
    <property type="evidence" value="ECO:0007669"/>
    <property type="project" value="InterPro"/>
</dbReference>
<evidence type="ECO:0000256" key="6">
    <source>
        <dbReference type="ARBA" id="ARBA00023136"/>
    </source>
</evidence>
<dbReference type="Pfam" id="PF23321">
    <property type="entry name" value="R1_ABCA1"/>
    <property type="match status" value="1"/>
</dbReference>
<feature type="domain" description="ABC transporter" evidence="8">
    <location>
        <begin position="220"/>
        <end position="450"/>
    </location>
</feature>
<dbReference type="InterPro" id="IPR056264">
    <property type="entry name" value="R2_ABCA1-4-like"/>
</dbReference>
<protein>
    <submittedName>
        <fullName evidence="9">ABCA1</fullName>
    </submittedName>
</protein>
<comment type="subcellular location">
    <subcellularLocation>
        <location evidence="1">Membrane</location>
        <topology evidence="1">Multi-pass membrane protein</topology>
    </subcellularLocation>
</comment>
<keyword evidence="10" id="KW-1185">Reference proteome</keyword>
<evidence type="ECO:0000256" key="3">
    <source>
        <dbReference type="ARBA" id="ARBA00022741"/>
    </source>
</evidence>
<evidence type="ECO:0000256" key="2">
    <source>
        <dbReference type="ARBA" id="ARBA00022692"/>
    </source>
</evidence>
<dbReference type="InterPro" id="IPR003439">
    <property type="entry name" value="ABC_transporter-like_ATP-bd"/>
</dbReference>
<dbReference type="PANTHER" id="PTHR19229:SF185">
    <property type="entry name" value="ABC TRANSPORTER DOMAIN-CONTAINING PROTEIN"/>
    <property type="match status" value="1"/>
</dbReference>
<accession>A0A7J7JKS4</accession>
<evidence type="ECO:0000313" key="9">
    <source>
        <dbReference type="EMBL" id="KAF6026920.1"/>
    </source>
</evidence>
<dbReference type="InterPro" id="IPR027417">
    <property type="entry name" value="P-loop_NTPase"/>
</dbReference>
<gene>
    <name evidence="9" type="ORF">EB796_014772</name>
</gene>
<dbReference type="GO" id="GO:0016887">
    <property type="term" value="F:ATP hydrolysis activity"/>
    <property type="evidence" value="ECO:0007669"/>
    <property type="project" value="InterPro"/>
</dbReference>
<dbReference type="SUPFAM" id="SSF52540">
    <property type="entry name" value="P-loop containing nucleoside triphosphate hydrolases"/>
    <property type="match status" value="1"/>
</dbReference>
<keyword evidence="3" id="KW-0547">Nucleotide-binding</keyword>
<evidence type="ECO:0000313" key="10">
    <source>
        <dbReference type="Proteomes" id="UP000593567"/>
    </source>
</evidence>
<keyword evidence="4" id="KW-0067">ATP-binding</keyword>
<dbReference type="FunFam" id="3.40.50.300:FF:002470">
    <property type="entry name" value="ABC transporter, putative"/>
    <property type="match status" value="1"/>
</dbReference>
<evidence type="ECO:0000256" key="4">
    <source>
        <dbReference type="ARBA" id="ARBA00022840"/>
    </source>
</evidence>
<evidence type="ECO:0000256" key="1">
    <source>
        <dbReference type="ARBA" id="ARBA00004141"/>
    </source>
</evidence>
<dbReference type="Gene3D" id="3.40.50.300">
    <property type="entry name" value="P-loop containing nucleotide triphosphate hydrolases"/>
    <property type="match status" value="1"/>
</dbReference>
<dbReference type="AlphaFoldDB" id="A0A7J7JKS4"/>
<feature type="transmembrane region" description="Helical" evidence="7">
    <location>
        <begin position="38"/>
        <end position="62"/>
    </location>
</feature>
<evidence type="ECO:0000256" key="5">
    <source>
        <dbReference type="ARBA" id="ARBA00022989"/>
    </source>
</evidence>
<dbReference type="Pfam" id="PF00005">
    <property type="entry name" value="ABC_tran"/>
    <property type="match status" value="1"/>
</dbReference>
<dbReference type="OrthoDB" id="6512918at2759"/>
<dbReference type="GO" id="GO:0005524">
    <property type="term" value="F:ATP binding"/>
    <property type="evidence" value="ECO:0007669"/>
    <property type="project" value="UniProtKB-KW"/>
</dbReference>
<dbReference type="InterPro" id="IPR013525">
    <property type="entry name" value="ABC2_TM"/>
</dbReference>
<dbReference type="InterPro" id="IPR026082">
    <property type="entry name" value="ABCA"/>
</dbReference>
<dbReference type="PANTHER" id="PTHR19229">
    <property type="entry name" value="ATP-BINDING CASSETTE TRANSPORTER SUBFAMILY A ABCA"/>
    <property type="match status" value="1"/>
</dbReference>
<dbReference type="EMBL" id="VXIV02002182">
    <property type="protein sequence ID" value="KAF6026920.1"/>
    <property type="molecule type" value="Genomic_DNA"/>
</dbReference>